<dbReference type="PROSITE" id="PS50222">
    <property type="entry name" value="EF_HAND_2"/>
    <property type="match status" value="1"/>
</dbReference>
<reference evidence="3 4" key="1">
    <citation type="submission" date="2020-10" db="EMBL/GenBank/DDBJ databases">
        <title>Ramlibacter sp. HM2 16S ribosomal RNA gene Genome sequencing and assembly.</title>
        <authorList>
            <person name="Kang M."/>
        </authorList>
    </citation>
    <scope>NUCLEOTIDE SEQUENCE [LARGE SCALE GENOMIC DNA]</scope>
    <source>
        <strain evidence="3 4">HM2</strain>
    </source>
</reference>
<sequence>MKTRTAWIVLLLVATLSGCARGQGQRAARMAHDLEQRFALADRDRDGRLTRDEARAGLPWAERNFDAIDTARAGTIDLGQVKAFARAELAQKRAGGGRMQSAP</sequence>
<feature type="chain" id="PRO_5046619802" evidence="1">
    <location>
        <begin position="23"/>
        <end position="103"/>
    </location>
</feature>
<feature type="domain" description="EF-hand" evidence="2">
    <location>
        <begin position="29"/>
        <end position="64"/>
    </location>
</feature>
<evidence type="ECO:0000256" key="1">
    <source>
        <dbReference type="SAM" id="SignalP"/>
    </source>
</evidence>
<proteinExistence type="predicted"/>
<dbReference type="InterPro" id="IPR002048">
    <property type="entry name" value="EF_hand_dom"/>
</dbReference>
<gene>
    <name evidence="3" type="ORF">IM787_15565</name>
</gene>
<name>A0ABR9S636_9BURK</name>
<comment type="caution">
    <text evidence="3">The sequence shown here is derived from an EMBL/GenBank/DDBJ whole genome shotgun (WGS) entry which is preliminary data.</text>
</comment>
<dbReference type="Proteomes" id="UP000806285">
    <property type="component" value="Unassembled WGS sequence"/>
</dbReference>
<evidence type="ECO:0000313" key="3">
    <source>
        <dbReference type="EMBL" id="MBE7368980.1"/>
    </source>
</evidence>
<keyword evidence="4" id="KW-1185">Reference proteome</keyword>
<protein>
    <submittedName>
        <fullName evidence="3">EF-hand domain-containing protein</fullName>
    </submittedName>
</protein>
<feature type="signal peptide" evidence="1">
    <location>
        <begin position="1"/>
        <end position="22"/>
    </location>
</feature>
<dbReference type="Gene3D" id="1.10.238.10">
    <property type="entry name" value="EF-hand"/>
    <property type="match status" value="1"/>
</dbReference>
<accession>A0ABR9S636</accession>
<keyword evidence="1" id="KW-0732">Signal</keyword>
<dbReference type="InterPro" id="IPR011992">
    <property type="entry name" value="EF-hand-dom_pair"/>
</dbReference>
<dbReference type="SUPFAM" id="SSF47473">
    <property type="entry name" value="EF-hand"/>
    <property type="match status" value="1"/>
</dbReference>
<dbReference type="PROSITE" id="PS51257">
    <property type="entry name" value="PROKAR_LIPOPROTEIN"/>
    <property type="match status" value="1"/>
</dbReference>
<dbReference type="EMBL" id="JADDIV010000004">
    <property type="protein sequence ID" value="MBE7368980.1"/>
    <property type="molecule type" value="Genomic_DNA"/>
</dbReference>
<organism evidence="3 4">
    <name type="scientific">Ramlibacter pallidus</name>
    <dbReference type="NCBI Taxonomy" id="2780087"/>
    <lineage>
        <taxon>Bacteria</taxon>
        <taxon>Pseudomonadati</taxon>
        <taxon>Pseudomonadota</taxon>
        <taxon>Betaproteobacteria</taxon>
        <taxon>Burkholderiales</taxon>
        <taxon>Comamonadaceae</taxon>
        <taxon>Ramlibacter</taxon>
    </lineage>
</organism>
<evidence type="ECO:0000313" key="4">
    <source>
        <dbReference type="Proteomes" id="UP000806285"/>
    </source>
</evidence>
<evidence type="ECO:0000259" key="2">
    <source>
        <dbReference type="PROSITE" id="PS50222"/>
    </source>
</evidence>
<dbReference type="RefSeq" id="WP_193677593.1">
    <property type="nucleotide sequence ID" value="NZ_JADDIV010000004.1"/>
</dbReference>